<gene>
    <name evidence="1" type="ORF">PBV87_00540</name>
</gene>
<proteinExistence type="predicted"/>
<accession>A0AA42DJJ7</accession>
<name>A0AA42DJJ7_9FIRM</name>
<keyword evidence="2" id="KW-1185">Reference proteome</keyword>
<comment type="caution">
    <text evidence="1">The sequence shown here is derived from an EMBL/GenBank/DDBJ whole genome shotgun (WGS) entry which is preliminary data.</text>
</comment>
<evidence type="ECO:0000313" key="1">
    <source>
        <dbReference type="EMBL" id="MDA3730001.1"/>
    </source>
</evidence>
<reference evidence="1" key="1">
    <citation type="journal article" date="2023" name="Int. J. Syst. Evol. Microbiol.">
        <title>&lt;i&gt;Holtiella tumoricola&lt;/i&gt; gen. nov. sp. nov., isolated from a human clinical sample.</title>
        <authorList>
            <person name="Allen-Vercoe E."/>
            <person name="Daigneault M.C."/>
            <person name="Vancuren S.J."/>
            <person name="Cochrane K."/>
            <person name="O'Neal L.L."/>
            <person name="Sankaranarayanan K."/>
            <person name="Lawson P.A."/>
        </authorList>
    </citation>
    <scope>NUCLEOTIDE SEQUENCE</scope>
    <source>
        <strain evidence="1">CC70A</strain>
    </source>
</reference>
<dbReference type="Proteomes" id="UP001169242">
    <property type="component" value="Unassembled WGS sequence"/>
</dbReference>
<protein>
    <submittedName>
        <fullName evidence="1">Uncharacterized protein</fullName>
    </submittedName>
</protein>
<dbReference type="EMBL" id="JAQIFT010000006">
    <property type="protein sequence ID" value="MDA3730001.1"/>
    <property type="molecule type" value="Genomic_DNA"/>
</dbReference>
<dbReference type="AlphaFoldDB" id="A0AA42DJJ7"/>
<evidence type="ECO:0000313" key="2">
    <source>
        <dbReference type="Proteomes" id="UP001169242"/>
    </source>
</evidence>
<dbReference type="RefSeq" id="WP_271010755.1">
    <property type="nucleotide sequence ID" value="NZ_JAQIFT010000006.1"/>
</dbReference>
<organism evidence="1 2">
    <name type="scientific">Holtiella tumoricola</name>
    <dbReference type="NCBI Taxonomy" id="3018743"/>
    <lineage>
        <taxon>Bacteria</taxon>
        <taxon>Bacillati</taxon>
        <taxon>Bacillota</taxon>
        <taxon>Clostridia</taxon>
        <taxon>Lachnospirales</taxon>
        <taxon>Cellulosilyticaceae</taxon>
        <taxon>Holtiella</taxon>
    </lineage>
</organism>
<sequence>MKKKAKPICQLHTILDEPIAELSLEKLIGNQESINTDSITINKDILQAPTSLAEICATLEALDDENSMENFIDKFSSATFTSLDELLAKHTTQPYEFQVKAATSEKLFQGLEGLFDE</sequence>